<dbReference type="AlphaFoldDB" id="A0A2W5SY38"/>
<protein>
    <submittedName>
        <fullName evidence="2">Uncharacterized protein</fullName>
    </submittedName>
</protein>
<name>A0A2W5SY38_9BACT</name>
<accession>A0A2W5SY38</accession>
<organism evidence="2 3">
    <name type="scientific">Archangium gephyra</name>
    <dbReference type="NCBI Taxonomy" id="48"/>
    <lineage>
        <taxon>Bacteria</taxon>
        <taxon>Pseudomonadati</taxon>
        <taxon>Myxococcota</taxon>
        <taxon>Myxococcia</taxon>
        <taxon>Myxococcales</taxon>
        <taxon>Cystobacterineae</taxon>
        <taxon>Archangiaceae</taxon>
        <taxon>Archangium</taxon>
    </lineage>
</organism>
<proteinExistence type="predicted"/>
<comment type="caution">
    <text evidence="2">The sequence shown here is derived from an EMBL/GenBank/DDBJ whole genome shotgun (WGS) entry which is preliminary data.</text>
</comment>
<dbReference type="EMBL" id="QFQP01000028">
    <property type="protein sequence ID" value="PZR07860.1"/>
    <property type="molecule type" value="Genomic_DNA"/>
</dbReference>
<feature type="compositionally biased region" description="Polar residues" evidence="1">
    <location>
        <begin position="9"/>
        <end position="19"/>
    </location>
</feature>
<gene>
    <name evidence="2" type="ORF">DI536_26205</name>
</gene>
<evidence type="ECO:0000256" key="1">
    <source>
        <dbReference type="SAM" id="MobiDB-lite"/>
    </source>
</evidence>
<feature type="region of interest" description="Disordered" evidence="1">
    <location>
        <begin position="1"/>
        <end position="21"/>
    </location>
</feature>
<evidence type="ECO:0000313" key="3">
    <source>
        <dbReference type="Proteomes" id="UP000249061"/>
    </source>
</evidence>
<dbReference type="Proteomes" id="UP000249061">
    <property type="component" value="Unassembled WGS sequence"/>
</dbReference>
<evidence type="ECO:0000313" key="2">
    <source>
        <dbReference type="EMBL" id="PZR07860.1"/>
    </source>
</evidence>
<sequence>MATAKKQQEAQQPEISSPSYPAIEGFIETRSAADIGETFQNLKDQLATLKGPRAEQAKKVGKAIERTEELLSYLMQVKEKLESDRKGKGGGRK</sequence>
<reference evidence="2 3" key="1">
    <citation type="submission" date="2017-08" db="EMBL/GenBank/DDBJ databases">
        <title>Infants hospitalized years apart are colonized by the same room-sourced microbial strains.</title>
        <authorList>
            <person name="Brooks B."/>
            <person name="Olm M.R."/>
            <person name="Firek B.A."/>
            <person name="Baker R."/>
            <person name="Thomas B.C."/>
            <person name="Morowitz M.J."/>
            <person name="Banfield J.F."/>
        </authorList>
    </citation>
    <scope>NUCLEOTIDE SEQUENCE [LARGE SCALE GENOMIC DNA]</scope>
    <source>
        <strain evidence="2">S2_003_000_R2_14</strain>
    </source>
</reference>